<reference evidence="1 2" key="1">
    <citation type="journal article" date="2020" name="IScience">
        <title>Genome Sequencing of the Endangered Kingdonia uniflora (Circaeasteraceae, Ranunculales) Reveals Potential Mechanisms of Evolutionary Specialization.</title>
        <authorList>
            <person name="Sun Y."/>
            <person name="Deng T."/>
            <person name="Zhang A."/>
            <person name="Moore M.J."/>
            <person name="Landis J.B."/>
            <person name="Lin N."/>
            <person name="Zhang H."/>
            <person name="Zhang X."/>
            <person name="Huang J."/>
            <person name="Zhang X."/>
            <person name="Sun H."/>
            <person name="Wang H."/>
        </authorList>
    </citation>
    <scope>NUCLEOTIDE SEQUENCE [LARGE SCALE GENOMIC DNA]</scope>
    <source>
        <strain evidence="1">TB1705</strain>
        <tissue evidence="1">Leaf</tissue>
    </source>
</reference>
<dbReference type="OrthoDB" id="1658288at2759"/>
<name>A0A7J7M7E9_9MAGN</name>
<keyword evidence="2" id="KW-1185">Reference proteome</keyword>
<proteinExistence type="predicted"/>
<dbReference type="InterPro" id="IPR019734">
    <property type="entry name" value="TPR_rpt"/>
</dbReference>
<evidence type="ECO:0008006" key="3">
    <source>
        <dbReference type="Google" id="ProtNLM"/>
    </source>
</evidence>
<dbReference type="SUPFAM" id="SSF48452">
    <property type="entry name" value="TPR-like"/>
    <property type="match status" value="2"/>
</dbReference>
<dbReference type="Proteomes" id="UP000541444">
    <property type="component" value="Unassembled WGS sequence"/>
</dbReference>
<dbReference type="Pfam" id="PF13374">
    <property type="entry name" value="TPR_10"/>
    <property type="match status" value="1"/>
</dbReference>
<dbReference type="InterPro" id="IPR011990">
    <property type="entry name" value="TPR-like_helical_dom_sf"/>
</dbReference>
<dbReference type="EMBL" id="JACGCM010001726">
    <property type="protein sequence ID" value="KAF6150805.1"/>
    <property type="molecule type" value="Genomic_DNA"/>
</dbReference>
<accession>A0A7J7M7E9</accession>
<dbReference type="PANTHER" id="PTHR47689:SF2">
    <property type="entry name" value="TETRATRICOPEPTIDE REPEAT (TPR)-LIKE SUPERFAMILY PROTEIN"/>
    <property type="match status" value="1"/>
</dbReference>
<comment type="caution">
    <text evidence="1">The sequence shown here is derived from an EMBL/GenBank/DDBJ whole genome shotgun (WGS) entry which is preliminary data.</text>
</comment>
<protein>
    <recommendedName>
        <fullName evidence="3">MalT-like TPR region domain-containing protein</fullName>
    </recommendedName>
</protein>
<gene>
    <name evidence="1" type="ORF">GIB67_020888</name>
</gene>
<evidence type="ECO:0000313" key="2">
    <source>
        <dbReference type="Proteomes" id="UP000541444"/>
    </source>
</evidence>
<sequence length="556" mass="62484">MAFSSFRGDVAATDLLRISYESLMVKWKETITRFVIAIFFQVSDNPAFAEDNSVELGTGNDREAISTGLRRIEDGSVISNSHTVKWRLFTDKGRDLFLKGKYEEAENYFLSALQEAKDGFGQRDAHVASSCNNLIEAMMIAVVSIPTRNSMSDSERGTKNGDFGNNGVGRGRGILIGGFMRDGRNAGINPLCPTSLMLSEGVMWGEMMARFNPSIYEESFAKLQTLAPAIMTTKPTSTTPAVGAKLAELLAWPFVTIAGRQEIAWVEADLAAAVMAYKSGKIPWCLENEWHEARRSMKQIRFSANLRESNFRADQLAGRRPNLHEGEVEFHAELYRVRRAFHMAEPLYLEAINILEESYGLEDIRVGAALHNLGQFYLVQRKLEDARVLYEIKGRVLGHGHTEYADTMYHLGTVTYLQGMEKDAMALFEDSIRILEISLKSNNFVEAEIVQRKILHIMELSKGWNSLETVVAAESLALTLQSVGKLKEAQEFLERCLDVRKTLLDENHIQIGGNMLHMGTTRMLNSNRLRKVDISEARAELNKAKAFLDDSVRYNL</sequence>
<organism evidence="1 2">
    <name type="scientific">Kingdonia uniflora</name>
    <dbReference type="NCBI Taxonomy" id="39325"/>
    <lineage>
        <taxon>Eukaryota</taxon>
        <taxon>Viridiplantae</taxon>
        <taxon>Streptophyta</taxon>
        <taxon>Embryophyta</taxon>
        <taxon>Tracheophyta</taxon>
        <taxon>Spermatophyta</taxon>
        <taxon>Magnoliopsida</taxon>
        <taxon>Ranunculales</taxon>
        <taxon>Circaeasteraceae</taxon>
        <taxon>Kingdonia</taxon>
    </lineage>
</organism>
<dbReference type="AlphaFoldDB" id="A0A7J7M7E9"/>
<dbReference type="PANTHER" id="PTHR47689">
    <property type="entry name" value="TETRATRICOPEPTIDE REPEAT (TPR)-LIKE SUPERFAMILY PROTEIN"/>
    <property type="match status" value="1"/>
</dbReference>
<dbReference type="Gene3D" id="1.25.40.10">
    <property type="entry name" value="Tetratricopeptide repeat domain"/>
    <property type="match status" value="2"/>
</dbReference>
<evidence type="ECO:0000313" key="1">
    <source>
        <dbReference type="EMBL" id="KAF6150805.1"/>
    </source>
</evidence>
<dbReference type="SMART" id="SM00028">
    <property type="entry name" value="TPR"/>
    <property type="match status" value="3"/>
</dbReference>